<name>A0A369KU34_9BACT</name>
<dbReference type="Gene3D" id="3.30.565.10">
    <property type="entry name" value="Histidine kinase-like ATPase, C-terminal domain"/>
    <property type="match status" value="1"/>
</dbReference>
<dbReference type="Pfam" id="PF02518">
    <property type="entry name" value="HATPase_c"/>
    <property type="match status" value="1"/>
</dbReference>
<dbReference type="InterPro" id="IPR003594">
    <property type="entry name" value="HATPase_dom"/>
</dbReference>
<feature type="transmembrane region" description="Helical" evidence="4">
    <location>
        <begin position="12"/>
        <end position="35"/>
    </location>
</feature>
<evidence type="ECO:0000256" key="2">
    <source>
        <dbReference type="ARBA" id="ARBA00012438"/>
    </source>
</evidence>
<keyword evidence="3" id="KW-0597">Phosphoprotein</keyword>
<evidence type="ECO:0000313" key="7">
    <source>
        <dbReference type="Proteomes" id="UP000253934"/>
    </source>
</evidence>
<dbReference type="SUPFAM" id="SSF55874">
    <property type="entry name" value="ATPase domain of HSP90 chaperone/DNA topoisomerase II/histidine kinase"/>
    <property type="match status" value="1"/>
</dbReference>
<keyword evidence="4" id="KW-0812">Transmembrane</keyword>
<dbReference type="SMART" id="SM00387">
    <property type="entry name" value="HATPase_c"/>
    <property type="match status" value="1"/>
</dbReference>
<feature type="transmembrane region" description="Helical" evidence="4">
    <location>
        <begin position="226"/>
        <end position="248"/>
    </location>
</feature>
<keyword evidence="6" id="KW-0808">Transferase</keyword>
<evidence type="ECO:0000256" key="1">
    <source>
        <dbReference type="ARBA" id="ARBA00000085"/>
    </source>
</evidence>
<dbReference type="PANTHER" id="PTHR43547">
    <property type="entry name" value="TWO-COMPONENT HISTIDINE KINASE"/>
    <property type="match status" value="1"/>
</dbReference>
<dbReference type="EMBL" id="QOVW01000008">
    <property type="protein sequence ID" value="RDB37112.1"/>
    <property type="molecule type" value="Genomic_DNA"/>
</dbReference>
<dbReference type="InterPro" id="IPR036890">
    <property type="entry name" value="HATPase_C_sf"/>
</dbReference>
<sequence>MIAGSKTLKFYFLLSIIFSFLFPFVLSIILFWNFISHTNEKMRLANSQLQRSMNLELIDTFHKIQSSIVMVSQSVELKNYFDSTIDEQSSNYKKFTYSIDLIRKKMPYHNTKWLVYNTRGNLIVNIPNKNYSTKIDLNETQKYGAYLNNSFKRIEFFIPISYKIIPSQLSVKNKIGYIIVLLDINEIQKNFPMLLEIQAISNNLDIEQFKTKFNLIYMNNIEISFIYLYIFISFVFSIILIIFGLQIFQRKIVDKIIFLRNRVINERKGVEKNLIVNELESLSFTFDLFLRYTEYLQREMNRNSQLIAVGNIAHLIAHDIKKPFTKLEFFIQEIKKISNKDNNENIKKLLVYFEPHIKSSVDYIDHMLKEIMEAGVNELNILENVKLENIINKSIKNLIIVQEDTNIELLININNDFYLNVDENRIVRVFVNILNNAIEAMNFYGKIWINSNLIKSNNILYAEICIGNSNSYIPVDKINRLFDPFYTIHKTHGTGLGLAIAQKIVNLHGGVIRCQSQIEKGVEFIFTLPVSTIKYNVNISEIPNNIKGQKLFLDYYEELTSESKNYFTETLVVIDDDPLICKSWKRNVNDINVLTFLSPENFLLYIDNNKEILGNIKYLVSDYYFGKGSRYLFEDFIVKLKKIYGGKIFLSSDLNLESENFIKKEKIIIIKKRVYSAQELKKF</sequence>
<evidence type="ECO:0000256" key="3">
    <source>
        <dbReference type="ARBA" id="ARBA00022553"/>
    </source>
</evidence>
<keyword evidence="4" id="KW-0472">Membrane</keyword>
<evidence type="ECO:0000256" key="4">
    <source>
        <dbReference type="SAM" id="Phobius"/>
    </source>
</evidence>
<accession>A0A369KU34</accession>
<proteinExistence type="predicted"/>
<protein>
    <recommendedName>
        <fullName evidence="2">histidine kinase</fullName>
        <ecNumber evidence="2">2.7.13.3</ecNumber>
    </recommendedName>
</protein>
<keyword evidence="6" id="KW-0418">Kinase</keyword>
<dbReference type="PROSITE" id="PS50109">
    <property type="entry name" value="HIS_KIN"/>
    <property type="match status" value="1"/>
</dbReference>
<comment type="caution">
    <text evidence="6">The sequence shown here is derived from an EMBL/GenBank/DDBJ whole genome shotgun (WGS) entry which is preliminary data.</text>
</comment>
<organism evidence="6 7">
    <name type="scientific">Spirobacillus cienkowskii</name>
    <dbReference type="NCBI Taxonomy" id="495820"/>
    <lineage>
        <taxon>Bacteria</taxon>
        <taxon>Pseudomonadati</taxon>
        <taxon>Bdellovibrionota</taxon>
        <taxon>Oligoflexia</taxon>
        <taxon>Silvanigrellales</taxon>
        <taxon>Spirobacillus</taxon>
    </lineage>
</organism>
<evidence type="ECO:0000259" key="5">
    <source>
        <dbReference type="PROSITE" id="PS50109"/>
    </source>
</evidence>
<keyword evidence="7" id="KW-1185">Reference proteome</keyword>
<dbReference type="GO" id="GO:0000155">
    <property type="term" value="F:phosphorelay sensor kinase activity"/>
    <property type="evidence" value="ECO:0007669"/>
    <property type="project" value="TreeGrafter"/>
</dbReference>
<dbReference type="InterPro" id="IPR005467">
    <property type="entry name" value="His_kinase_dom"/>
</dbReference>
<dbReference type="EC" id="2.7.13.3" evidence="2"/>
<dbReference type="PRINTS" id="PR00344">
    <property type="entry name" value="BCTRLSENSOR"/>
</dbReference>
<comment type="catalytic activity">
    <reaction evidence="1">
        <text>ATP + protein L-histidine = ADP + protein N-phospho-L-histidine.</text>
        <dbReference type="EC" id="2.7.13.3"/>
    </reaction>
</comment>
<reference evidence="6" key="1">
    <citation type="submission" date="2018-04" db="EMBL/GenBank/DDBJ databases">
        <title>Draft genome sequence of the Candidatus Spirobacillus cienkowskii, a pathogen of freshwater Daphnia species, reconstructed from hemolymph metagenomic reads.</title>
        <authorList>
            <person name="Bresciani L."/>
            <person name="Lemos L.N."/>
            <person name="Wale N."/>
            <person name="Lin J.Y."/>
            <person name="Fernandes G.R."/>
            <person name="Duffy M.A."/>
            <person name="Rodrigues J.M."/>
        </authorList>
    </citation>
    <scope>NUCLEOTIDE SEQUENCE [LARGE SCALE GENOMIC DNA]</scope>
    <source>
        <strain evidence="6">Binning01</strain>
    </source>
</reference>
<evidence type="ECO:0000313" key="6">
    <source>
        <dbReference type="EMBL" id="RDB37112.1"/>
    </source>
</evidence>
<dbReference type="InterPro" id="IPR004358">
    <property type="entry name" value="Sig_transdc_His_kin-like_C"/>
</dbReference>
<dbReference type="AlphaFoldDB" id="A0A369KU34"/>
<gene>
    <name evidence="6" type="ORF">DCC88_01575</name>
</gene>
<dbReference type="Proteomes" id="UP000253934">
    <property type="component" value="Unassembled WGS sequence"/>
</dbReference>
<feature type="domain" description="Histidine kinase" evidence="5">
    <location>
        <begin position="315"/>
        <end position="532"/>
    </location>
</feature>
<keyword evidence="4" id="KW-1133">Transmembrane helix</keyword>
<dbReference type="PANTHER" id="PTHR43547:SF2">
    <property type="entry name" value="HYBRID SIGNAL TRANSDUCTION HISTIDINE KINASE C"/>
    <property type="match status" value="1"/>
</dbReference>